<evidence type="ECO:0000313" key="13">
    <source>
        <dbReference type="Proteomes" id="UP000287144"/>
    </source>
</evidence>
<evidence type="ECO:0008006" key="14">
    <source>
        <dbReference type="Google" id="ProtNLM"/>
    </source>
</evidence>
<keyword evidence="6 11" id="KW-1133">Transmembrane helix</keyword>
<sequence length="870" mass="96357">MGSIPQDGTAAPSAEAPTFGQGTRVAVIGSGVSGICAGAHLLRHGANVVVFERSGVSSGVWNFDPRTDSNSVVYPSNPASLGDYATSVPDQFLPRQSRKDNHPLNTSDGDALEVAFAPPGPAYSGLHNNVPTSLLYSNLKPWPKGTPENVSHWEIAKYLQTLSAENGLDKVTLYNTRVENATKSADGKTWNVRTITLLAKDGTPRIVERTWEFDAIVVCSGHYNLPRVPNIPGLSQWKELFKDRISHTKEYRNPNRFRDKNVLVIGGGTSSLDVCRELSEVTAGIYQSTRGGQFDHPTEVLPQIVKRVGEVTGFTLDSDAIPKGDLEEQSPIPGQTTLKDGQTLKDIHHVIVATGYLTSFPFLPQYHNDNLDPDDATPEVLVTSEANMLFCTMATDIIQAHDASSPKNYDPDRKTPVETVAEDSGYVDPKEERAFVWRLDLGFLVIGFLGYMFKYIDQTNISNAYVSGMKEDLSLYGNELNFFTTYFNIGYIVMLWPSCILISHIGPSKWLPACEVYGLRFLIGFFEGTTWPAYFTMISQWYLPHEVALRMSLYNIAQPAGAMLSGAMQGGLSTNMEGVLGRAGWRWAFIINGVCTIAVALVAFFLLPGYPESPNRLAKFYLKPRHIEIALARARRVNRKPQIGITPKTFFRCFTFWQLWAIGIAWPIGGNFAPANYYNLWLKSLKNPDGTKKYTVAMLNYLPIIGQAAQLVAEVVYSSASDYFGTRLPFLLLHSTVNITSLAILIVRPQNEKLYMAGWYMNYTGAVSMMLLCSWASENLPHEPQVRTMLFASGTLFAYLLSAFVPLAAYPASEAPNWRIGAKLYIGFATFAVFLYIAIYFGFRWEKKRAKKQGQLTSGSSKGDAEPGSE</sequence>
<dbReference type="GO" id="GO:0004499">
    <property type="term" value="F:N,N-dimethylaniline monooxygenase activity"/>
    <property type="evidence" value="ECO:0007669"/>
    <property type="project" value="InterPro"/>
</dbReference>
<dbReference type="GO" id="GO:0016020">
    <property type="term" value="C:membrane"/>
    <property type="evidence" value="ECO:0007669"/>
    <property type="project" value="UniProtKB-SubCell"/>
</dbReference>
<evidence type="ECO:0000256" key="8">
    <source>
        <dbReference type="ARBA" id="ARBA00023136"/>
    </source>
</evidence>
<keyword evidence="7" id="KW-0560">Oxidoreductase</keyword>
<protein>
    <recommendedName>
        <fullName evidence="14">Major facilitator superfamily transporter</fullName>
    </recommendedName>
</protein>
<dbReference type="InterPro" id="IPR036259">
    <property type="entry name" value="MFS_trans_sf"/>
</dbReference>
<accession>A0A428T176</accession>
<evidence type="ECO:0000256" key="4">
    <source>
        <dbReference type="ARBA" id="ARBA00022692"/>
    </source>
</evidence>
<keyword evidence="9" id="KW-0325">Glycoprotein</keyword>
<dbReference type="SUPFAM" id="SSF103473">
    <property type="entry name" value="MFS general substrate transporter"/>
    <property type="match status" value="1"/>
</dbReference>
<dbReference type="GO" id="GO:0050661">
    <property type="term" value="F:NADP binding"/>
    <property type="evidence" value="ECO:0007669"/>
    <property type="project" value="InterPro"/>
</dbReference>
<evidence type="ECO:0000256" key="6">
    <source>
        <dbReference type="ARBA" id="ARBA00022989"/>
    </source>
</evidence>
<feature type="transmembrane region" description="Helical" evidence="11">
    <location>
        <begin position="759"/>
        <end position="777"/>
    </location>
</feature>
<evidence type="ECO:0000256" key="9">
    <source>
        <dbReference type="ARBA" id="ARBA00023180"/>
    </source>
</evidence>
<feature type="transmembrane region" description="Helical" evidence="11">
    <location>
        <begin position="483"/>
        <end position="505"/>
    </location>
</feature>
<dbReference type="InterPro" id="IPR036188">
    <property type="entry name" value="FAD/NAD-bd_sf"/>
</dbReference>
<comment type="subcellular location">
    <subcellularLocation>
        <location evidence="1">Membrane</location>
        <topology evidence="1">Multi-pass membrane protein</topology>
    </subcellularLocation>
</comment>
<name>A0A428T176_9HYPO</name>
<keyword evidence="5" id="KW-0274">FAD</keyword>
<keyword evidence="13" id="KW-1185">Reference proteome</keyword>
<dbReference type="Pfam" id="PF13450">
    <property type="entry name" value="NAD_binding_8"/>
    <property type="match status" value="1"/>
</dbReference>
<feature type="transmembrane region" description="Helical" evidence="11">
    <location>
        <begin position="649"/>
        <end position="674"/>
    </location>
</feature>
<evidence type="ECO:0000256" key="10">
    <source>
        <dbReference type="SAM" id="MobiDB-lite"/>
    </source>
</evidence>
<dbReference type="GO" id="GO:0022857">
    <property type="term" value="F:transmembrane transporter activity"/>
    <property type="evidence" value="ECO:0007669"/>
    <property type="project" value="InterPro"/>
</dbReference>
<feature type="transmembrane region" description="Helical" evidence="11">
    <location>
        <begin position="435"/>
        <end position="453"/>
    </location>
</feature>
<dbReference type="Proteomes" id="UP000287144">
    <property type="component" value="Unassembled WGS sequence"/>
</dbReference>
<dbReference type="Gene3D" id="1.20.1250.20">
    <property type="entry name" value="MFS general substrate transporter like domains"/>
    <property type="match status" value="1"/>
</dbReference>
<dbReference type="AlphaFoldDB" id="A0A428T176"/>
<keyword evidence="4 11" id="KW-0812">Transmembrane</keyword>
<feature type="region of interest" description="Disordered" evidence="10">
    <location>
        <begin position="319"/>
        <end position="339"/>
    </location>
</feature>
<feature type="region of interest" description="Disordered" evidence="10">
    <location>
        <begin position="851"/>
        <end position="870"/>
    </location>
</feature>
<dbReference type="Pfam" id="PF00743">
    <property type="entry name" value="FMO-like"/>
    <property type="match status" value="1"/>
</dbReference>
<feature type="transmembrane region" description="Helical" evidence="11">
    <location>
        <begin position="728"/>
        <end position="747"/>
    </location>
</feature>
<feature type="transmembrane region" description="Helical" evidence="11">
    <location>
        <begin position="585"/>
        <end position="607"/>
    </location>
</feature>
<dbReference type="GO" id="GO:0050660">
    <property type="term" value="F:flavin adenine dinucleotide binding"/>
    <property type="evidence" value="ECO:0007669"/>
    <property type="project" value="InterPro"/>
</dbReference>
<feature type="transmembrane region" description="Helical" evidence="11">
    <location>
        <begin position="824"/>
        <end position="843"/>
    </location>
</feature>
<dbReference type="SUPFAM" id="SSF51905">
    <property type="entry name" value="FAD/NAD(P)-binding domain"/>
    <property type="match status" value="1"/>
</dbReference>
<keyword evidence="8 11" id="KW-0472">Membrane</keyword>
<gene>
    <name evidence="12" type="ORF">CEP52_011860</name>
</gene>
<evidence type="ECO:0000313" key="12">
    <source>
        <dbReference type="EMBL" id="RSL95824.1"/>
    </source>
</evidence>
<evidence type="ECO:0000256" key="1">
    <source>
        <dbReference type="ARBA" id="ARBA00004141"/>
    </source>
</evidence>
<feature type="transmembrane region" description="Helical" evidence="11">
    <location>
        <begin position="789"/>
        <end position="812"/>
    </location>
</feature>
<keyword evidence="2" id="KW-0813">Transport</keyword>
<feature type="transmembrane region" description="Helical" evidence="11">
    <location>
        <begin position="694"/>
        <end position="716"/>
    </location>
</feature>
<dbReference type="PRINTS" id="PR00419">
    <property type="entry name" value="ADXRDTASE"/>
</dbReference>
<proteinExistence type="predicted"/>
<dbReference type="PANTHER" id="PTHR43791:SF64">
    <property type="entry name" value="MAJOR FACILITATOR SUPERFAMILY (MFS) PROFILE DOMAIN-CONTAINING PROTEIN"/>
    <property type="match status" value="1"/>
</dbReference>
<comment type="caution">
    <text evidence="12">The sequence shown here is derived from an EMBL/GenBank/DDBJ whole genome shotgun (WGS) entry which is preliminary data.</text>
</comment>
<feature type="transmembrane region" description="Helical" evidence="11">
    <location>
        <begin position="517"/>
        <end position="543"/>
    </location>
</feature>
<dbReference type="Gene3D" id="3.50.50.60">
    <property type="entry name" value="FAD/NAD(P)-binding domain"/>
    <property type="match status" value="2"/>
</dbReference>
<evidence type="ECO:0000256" key="5">
    <source>
        <dbReference type="ARBA" id="ARBA00022827"/>
    </source>
</evidence>
<evidence type="ECO:0000256" key="3">
    <source>
        <dbReference type="ARBA" id="ARBA00022630"/>
    </source>
</evidence>
<dbReference type="PANTHER" id="PTHR43791">
    <property type="entry name" value="PERMEASE-RELATED"/>
    <property type="match status" value="1"/>
</dbReference>
<dbReference type="InterPro" id="IPR020946">
    <property type="entry name" value="Flavin_mOase-like"/>
</dbReference>
<reference evidence="12 13" key="1">
    <citation type="submission" date="2017-06" db="EMBL/GenBank/DDBJ databases">
        <title>Comparative genomic analysis of Ambrosia Fusariam Clade fungi.</title>
        <authorList>
            <person name="Stajich J.E."/>
            <person name="Carrillo J."/>
            <person name="Kijimoto T."/>
            <person name="Eskalen A."/>
            <person name="O'Donnell K."/>
            <person name="Kasson M."/>
        </authorList>
    </citation>
    <scope>NUCLEOTIDE SEQUENCE [LARGE SCALE GENOMIC DNA]</scope>
    <source>
        <strain evidence="12 13">NRRL62579</strain>
    </source>
</reference>
<organism evidence="12 13">
    <name type="scientific">Fusarium oligoseptatum</name>
    <dbReference type="NCBI Taxonomy" id="2604345"/>
    <lineage>
        <taxon>Eukaryota</taxon>
        <taxon>Fungi</taxon>
        <taxon>Dikarya</taxon>
        <taxon>Ascomycota</taxon>
        <taxon>Pezizomycotina</taxon>
        <taxon>Sordariomycetes</taxon>
        <taxon>Hypocreomycetidae</taxon>
        <taxon>Hypocreales</taxon>
        <taxon>Nectriaceae</taxon>
        <taxon>Fusarium</taxon>
        <taxon>Fusarium solani species complex</taxon>
    </lineage>
</organism>
<evidence type="ECO:0000256" key="11">
    <source>
        <dbReference type="SAM" id="Phobius"/>
    </source>
</evidence>
<evidence type="ECO:0000256" key="7">
    <source>
        <dbReference type="ARBA" id="ARBA00023002"/>
    </source>
</evidence>
<dbReference type="EMBL" id="NKCK01000147">
    <property type="protein sequence ID" value="RSL95824.1"/>
    <property type="molecule type" value="Genomic_DNA"/>
</dbReference>
<keyword evidence="3" id="KW-0285">Flavoprotein</keyword>
<dbReference type="InterPro" id="IPR011701">
    <property type="entry name" value="MFS"/>
</dbReference>
<dbReference type="Pfam" id="PF07690">
    <property type="entry name" value="MFS_1"/>
    <property type="match status" value="1"/>
</dbReference>
<evidence type="ECO:0000256" key="2">
    <source>
        <dbReference type="ARBA" id="ARBA00022448"/>
    </source>
</evidence>